<proteinExistence type="predicted"/>
<comment type="caution">
    <text evidence="2">The sequence shown here is derived from an EMBL/GenBank/DDBJ whole genome shotgun (WGS) entry which is preliminary data.</text>
</comment>
<gene>
    <name evidence="2" type="ORF">B0188_07465</name>
</gene>
<dbReference type="EMBL" id="MUYB01000029">
    <property type="protein sequence ID" value="OOS02837.1"/>
    <property type="molecule type" value="Genomic_DNA"/>
</dbReference>
<feature type="transmembrane region" description="Helical" evidence="1">
    <location>
        <begin position="6"/>
        <end position="29"/>
    </location>
</feature>
<evidence type="ECO:0000256" key="1">
    <source>
        <dbReference type="SAM" id="Phobius"/>
    </source>
</evidence>
<keyword evidence="1" id="KW-0812">Transmembrane</keyword>
<organism evidence="2 3">
    <name type="scientific">[Haemophilus] felis</name>
    <dbReference type="NCBI Taxonomy" id="123822"/>
    <lineage>
        <taxon>Bacteria</taxon>
        <taxon>Pseudomonadati</taxon>
        <taxon>Pseudomonadota</taxon>
        <taxon>Gammaproteobacteria</taxon>
        <taxon>Pasteurellales</taxon>
        <taxon>Pasteurellaceae</taxon>
    </lineage>
</organism>
<keyword evidence="1" id="KW-1133">Transmembrane helix</keyword>
<name>A0A1T0AY74_9PAST</name>
<dbReference type="STRING" id="123822.B0188_07465"/>
<accession>A0A1T0AY74</accession>
<dbReference type="Proteomes" id="UP000190023">
    <property type="component" value="Unassembled WGS sequence"/>
</dbReference>
<dbReference type="AlphaFoldDB" id="A0A1T0AY74"/>
<reference evidence="2 3" key="1">
    <citation type="submission" date="2017-02" db="EMBL/GenBank/DDBJ databases">
        <title>Draft genome sequence of Haemophilus felis CCUG 31170 type strain.</title>
        <authorList>
            <person name="Engstrom-Jakobsson H."/>
            <person name="Salva-Serra F."/>
            <person name="Thorell K."/>
            <person name="Gonzales-Siles L."/>
            <person name="Karlsson R."/>
            <person name="Boulund F."/>
            <person name="Engstrand L."/>
            <person name="Kristiansson E."/>
            <person name="Moore E."/>
        </authorList>
    </citation>
    <scope>NUCLEOTIDE SEQUENCE [LARGE SCALE GENOMIC DNA]</scope>
    <source>
        <strain evidence="2 3">CCUG 31170</strain>
    </source>
</reference>
<evidence type="ECO:0000313" key="2">
    <source>
        <dbReference type="EMBL" id="OOS02837.1"/>
    </source>
</evidence>
<keyword evidence="1" id="KW-0472">Membrane</keyword>
<protein>
    <submittedName>
        <fullName evidence="2">Uncharacterized protein</fullName>
    </submittedName>
</protein>
<keyword evidence="3" id="KW-1185">Reference proteome</keyword>
<evidence type="ECO:0000313" key="3">
    <source>
        <dbReference type="Proteomes" id="UP000190023"/>
    </source>
</evidence>
<sequence>MINCAFYKLPLVCILIVQITKAIIFCNFFKLQRYGYFANIIFMDPNQLIRIFSKTKLTNSIKIRTILFNFNFDTNRGKSNGKNR</sequence>